<dbReference type="EMBL" id="BSPQ01000001">
    <property type="protein sequence ID" value="GLS89197.1"/>
    <property type="molecule type" value="Genomic_DNA"/>
</dbReference>
<dbReference type="Gene3D" id="3.10.50.30">
    <property type="entry name" value="Transcription elongation factor, GreA/GreB, C-terminal domain"/>
    <property type="match status" value="1"/>
</dbReference>
<dbReference type="Proteomes" id="UP001157353">
    <property type="component" value="Unassembled WGS sequence"/>
</dbReference>
<dbReference type="GO" id="GO:0003746">
    <property type="term" value="F:translation elongation factor activity"/>
    <property type="evidence" value="ECO:0007669"/>
    <property type="project" value="UniProtKB-KW"/>
</dbReference>
<gene>
    <name evidence="1" type="ORF">GCM10007916_02640</name>
</gene>
<sequence>MMNKKILLEQLIAALENVHLNAVVAATRAHETATDNENIAENKYDTLAVEAAYLAHGQSVRVEQCAADIAAFKSLHAEQSYTSVSLGALVLLLDEHDNEKWLFFGPCAGGLKVAFEGKSIMVVTASSPLGEVLEQTKIEQEISVNIAGKKINYEVIDIH</sequence>
<comment type="caution">
    <text evidence="1">The sequence shown here is derived from an EMBL/GenBank/DDBJ whole genome shotgun (WGS) entry which is preliminary data.</text>
</comment>
<evidence type="ECO:0000313" key="1">
    <source>
        <dbReference type="EMBL" id="GLS89197.1"/>
    </source>
</evidence>
<name>A0ABQ6DVR5_9GAMM</name>
<dbReference type="RefSeq" id="WP_284202312.1">
    <property type="nucleotide sequence ID" value="NZ_BSPQ01000001.1"/>
</dbReference>
<accession>A0ABQ6DVR5</accession>
<organism evidence="1 2">
    <name type="scientific">Psychromonas marina</name>
    <dbReference type="NCBI Taxonomy" id="88364"/>
    <lineage>
        <taxon>Bacteria</taxon>
        <taxon>Pseudomonadati</taxon>
        <taxon>Pseudomonadota</taxon>
        <taxon>Gammaproteobacteria</taxon>
        <taxon>Alteromonadales</taxon>
        <taxon>Psychromonadaceae</taxon>
        <taxon>Psychromonas</taxon>
    </lineage>
</organism>
<keyword evidence="1" id="KW-0648">Protein biosynthesis</keyword>
<keyword evidence="2" id="KW-1185">Reference proteome</keyword>
<proteinExistence type="predicted"/>
<dbReference type="SUPFAM" id="SSF54534">
    <property type="entry name" value="FKBP-like"/>
    <property type="match status" value="1"/>
</dbReference>
<protein>
    <submittedName>
        <fullName evidence="1">Transcription elongation factor</fullName>
    </submittedName>
</protein>
<dbReference type="InterPro" id="IPR036953">
    <property type="entry name" value="GreA/GreB_C_sf"/>
</dbReference>
<reference evidence="2" key="1">
    <citation type="journal article" date="2019" name="Int. J. Syst. Evol. Microbiol.">
        <title>The Global Catalogue of Microorganisms (GCM) 10K type strain sequencing project: providing services to taxonomists for standard genome sequencing and annotation.</title>
        <authorList>
            <consortium name="The Broad Institute Genomics Platform"/>
            <consortium name="The Broad Institute Genome Sequencing Center for Infectious Disease"/>
            <person name="Wu L."/>
            <person name="Ma J."/>
        </authorList>
    </citation>
    <scope>NUCLEOTIDE SEQUENCE [LARGE SCALE GENOMIC DNA]</scope>
    <source>
        <strain evidence="2">NBRC 103166</strain>
    </source>
</reference>
<keyword evidence="1" id="KW-0251">Elongation factor</keyword>
<evidence type="ECO:0000313" key="2">
    <source>
        <dbReference type="Proteomes" id="UP001157353"/>
    </source>
</evidence>